<organism evidence="2 3">
    <name type="scientific">Gemmobacter caeni</name>
    <dbReference type="NCBI Taxonomy" id="589035"/>
    <lineage>
        <taxon>Bacteria</taxon>
        <taxon>Pseudomonadati</taxon>
        <taxon>Pseudomonadota</taxon>
        <taxon>Alphaproteobacteria</taxon>
        <taxon>Rhodobacterales</taxon>
        <taxon>Paracoccaceae</taxon>
        <taxon>Gemmobacter</taxon>
    </lineage>
</organism>
<dbReference type="Pfam" id="PF20056">
    <property type="entry name" value="DUF6455"/>
    <property type="match status" value="1"/>
</dbReference>
<dbReference type="Proteomes" id="UP000244224">
    <property type="component" value="Unassembled WGS sequence"/>
</dbReference>
<evidence type="ECO:0000313" key="3">
    <source>
        <dbReference type="Proteomes" id="UP000244224"/>
    </source>
</evidence>
<evidence type="ECO:0000259" key="1">
    <source>
        <dbReference type="Pfam" id="PF20056"/>
    </source>
</evidence>
<sequence length="83" mass="8868">MLGYVEAPRAWWLTHGMARAVGVDLPRAVTEGWLKRSELAQIVTRCQGCASSADCTGWLADPAHAAALPGYCQNKTAIESLAP</sequence>
<keyword evidence="3" id="KW-1185">Reference proteome</keyword>
<accession>A0A2T6BBI6</accession>
<proteinExistence type="predicted"/>
<feature type="domain" description="DUF6455" evidence="1">
    <location>
        <begin position="6"/>
        <end position="82"/>
    </location>
</feature>
<name>A0A2T6BBI6_9RHOB</name>
<comment type="caution">
    <text evidence="2">The sequence shown here is derived from an EMBL/GenBank/DDBJ whole genome shotgun (WGS) entry which is preliminary data.</text>
</comment>
<dbReference type="InterPro" id="IPR045601">
    <property type="entry name" value="DUF6455"/>
</dbReference>
<dbReference type="OrthoDB" id="7689275at2"/>
<evidence type="ECO:0000313" key="2">
    <source>
        <dbReference type="EMBL" id="PTX53413.1"/>
    </source>
</evidence>
<gene>
    <name evidence="2" type="ORF">C8N34_101329</name>
</gene>
<protein>
    <recommendedName>
        <fullName evidence="1">DUF6455 domain-containing protein</fullName>
    </recommendedName>
</protein>
<dbReference type="RefSeq" id="WP_108127092.1">
    <property type="nucleotide sequence ID" value="NZ_QBKP01000001.1"/>
</dbReference>
<dbReference type="EMBL" id="QBKP01000001">
    <property type="protein sequence ID" value="PTX53413.1"/>
    <property type="molecule type" value="Genomic_DNA"/>
</dbReference>
<reference evidence="2 3" key="1">
    <citation type="submission" date="2018-04" db="EMBL/GenBank/DDBJ databases">
        <title>Genomic Encyclopedia of Archaeal and Bacterial Type Strains, Phase II (KMG-II): from individual species to whole genera.</title>
        <authorList>
            <person name="Goeker M."/>
        </authorList>
    </citation>
    <scope>NUCLEOTIDE SEQUENCE [LARGE SCALE GENOMIC DNA]</scope>
    <source>
        <strain evidence="2 3">DSM 21823</strain>
    </source>
</reference>
<dbReference type="AlphaFoldDB" id="A0A2T6BBI6"/>